<keyword evidence="2" id="KW-0028">Amino-acid biosynthesis</keyword>
<dbReference type="Proteomes" id="UP001153555">
    <property type="component" value="Unassembled WGS sequence"/>
</dbReference>
<dbReference type="PRINTS" id="PR01100">
    <property type="entry name" value="SHIKIMTKNASE"/>
</dbReference>
<reference evidence="4" key="1">
    <citation type="submission" date="2019-12" db="EMBL/GenBank/DDBJ databases">
        <authorList>
            <person name="Scholes J."/>
        </authorList>
    </citation>
    <scope>NUCLEOTIDE SEQUENCE</scope>
</reference>
<evidence type="ECO:0000256" key="3">
    <source>
        <dbReference type="ARBA" id="ARBA00023141"/>
    </source>
</evidence>
<protein>
    <submittedName>
        <fullName evidence="4">Shikimate kinase 1- chloroplastic</fullName>
    </submittedName>
</protein>
<gene>
    <name evidence="4" type="ORF">SHERM_28613</name>
</gene>
<comment type="caution">
    <text evidence="4">The sequence shown here is derived from an EMBL/GenBank/DDBJ whole genome shotgun (WGS) entry which is preliminary data.</text>
</comment>
<keyword evidence="4" id="KW-0808">Transferase</keyword>
<dbReference type="GO" id="GO:0009073">
    <property type="term" value="P:aromatic amino acid family biosynthetic process"/>
    <property type="evidence" value="ECO:0007669"/>
    <property type="project" value="UniProtKB-KW"/>
</dbReference>
<organism evidence="4 5">
    <name type="scientific">Striga hermonthica</name>
    <name type="common">Purple witchweed</name>
    <name type="synonym">Buchnera hermonthica</name>
    <dbReference type="NCBI Taxonomy" id="68872"/>
    <lineage>
        <taxon>Eukaryota</taxon>
        <taxon>Viridiplantae</taxon>
        <taxon>Streptophyta</taxon>
        <taxon>Embryophyta</taxon>
        <taxon>Tracheophyta</taxon>
        <taxon>Spermatophyta</taxon>
        <taxon>Magnoliopsida</taxon>
        <taxon>eudicotyledons</taxon>
        <taxon>Gunneridae</taxon>
        <taxon>Pentapetalae</taxon>
        <taxon>asterids</taxon>
        <taxon>lamiids</taxon>
        <taxon>Lamiales</taxon>
        <taxon>Orobanchaceae</taxon>
        <taxon>Buchnereae</taxon>
        <taxon>Striga</taxon>
    </lineage>
</organism>
<name>A0A9N7NK72_STRHE</name>
<dbReference type="Gene3D" id="3.40.50.300">
    <property type="entry name" value="P-loop containing nucleotide triphosphate hydrolases"/>
    <property type="match status" value="1"/>
</dbReference>
<sequence>MVEQAVGGNLQVIWGENFQRKRGIRPNNKLVCFVLFPIVMRVSEVLRELSPLHGLVISTGGGAVIRPVNWKHMQKGVTVWLDVPLEALAHRITAIGTNTRPLLHHESGDPYSKTMKRLSALYEERGEAYANADVRVSLQNLAAKLGFEDVCSLTPTAIAFEIRLYSLHKHYNSI</sequence>
<dbReference type="InterPro" id="IPR031322">
    <property type="entry name" value="Shikimate/glucono_kinase"/>
</dbReference>
<comment type="similarity">
    <text evidence="1">Belongs to the shikimate kinase family.</text>
</comment>
<proteinExistence type="inferred from homology"/>
<dbReference type="PANTHER" id="PTHR21087:SF16">
    <property type="entry name" value="SHIKIMATE KINASE 1, CHLOROPLASTIC"/>
    <property type="match status" value="1"/>
</dbReference>
<dbReference type="SUPFAM" id="SSF52540">
    <property type="entry name" value="P-loop containing nucleoside triphosphate hydrolases"/>
    <property type="match status" value="1"/>
</dbReference>
<dbReference type="Pfam" id="PF01202">
    <property type="entry name" value="SKI"/>
    <property type="match status" value="1"/>
</dbReference>
<dbReference type="PANTHER" id="PTHR21087">
    <property type="entry name" value="SHIKIMATE KINASE"/>
    <property type="match status" value="1"/>
</dbReference>
<dbReference type="AlphaFoldDB" id="A0A9N7NK72"/>
<evidence type="ECO:0000313" key="5">
    <source>
        <dbReference type="Proteomes" id="UP001153555"/>
    </source>
</evidence>
<dbReference type="EMBL" id="CACSLK010027838">
    <property type="protein sequence ID" value="CAA0833346.1"/>
    <property type="molecule type" value="Genomic_DNA"/>
</dbReference>
<evidence type="ECO:0000256" key="1">
    <source>
        <dbReference type="ARBA" id="ARBA00006997"/>
    </source>
</evidence>
<dbReference type="GO" id="GO:0004765">
    <property type="term" value="F:shikimate kinase activity"/>
    <property type="evidence" value="ECO:0007669"/>
    <property type="project" value="TreeGrafter"/>
</dbReference>
<keyword evidence="5" id="KW-1185">Reference proteome</keyword>
<evidence type="ECO:0000256" key="2">
    <source>
        <dbReference type="ARBA" id="ARBA00022605"/>
    </source>
</evidence>
<keyword evidence="4" id="KW-0418">Kinase</keyword>
<evidence type="ECO:0000313" key="4">
    <source>
        <dbReference type="EMBL" id="CAA0833346.1"/>
    </source>
</evidence>
<dbReference type="GO" id="GO:0009507">
    <property type="term" value="C:chloroplast"/>
    <property type="evidence" value="ECO:0007669"/>
    <property type="project" value="TreeGrafter"/>
</dbReference>
<accession>A0A9N7NK72</accession>
<dbReference type="OrthoDB" id="197068at2759"/>
<dbReference type="GO" id="GO:0005829">
    <property type="term" value="C:cytosol"/>
    <property type="evidence" value="ECO:0007669"/>
    <property type="project" value="TreeGrafter"/>
</dbReference>
<dbReference type="GO" id="GO:0008652">
    <property type="term" value="P:amino acid biosynthetic process"/>
    <property type="evidence" value="ECO:0007669"/>
    <property type="project" value="UniProtKB-KW"/>
</dbReference>
<dbReference type="InterPro" id="IPR027417">
    <property type="entry name" value="P-loop_NTPase"/>
</dbReference>
<keyword evidence="3" id="KW-0057">Aromatic amino acid biosynthesis</keyword>